<evidence type="ECO:0000256" key="2">
    <source>
        <dbReference type="ARBA" id="ARBA00022475"/>
    </source>
</evidence>
<feature type="transmembrane region" description="Helical" evidence="6">
    <location>
        <begin position="187"/>
        <end position="210"/>
    </location>
</feature>
<feature type="transmembrane region" description="Helical" evidence="6">
    <location>
        <begin position="295"/>
        <end position="318"/>
    </location>
</feature>
<evidence type="ECO:0000259" key="7">
    <source>
        <dbReference type="Pfam" id="PF12698"/>
    </source>
</evidence>
<feature type="transmembrane region" description="Helical" evidence="6">
    <location>
        <begin position="119"/>
        <end position="135"/>
    </location>
</feature>
<dbReference type="Pfam" id="PF12698">
    <property type="entry name" value="ABC2_membrane_3"/>
    <property type="match status" value="1"/>
</dbReference>
<keyword evidence="4 6" id="KW-1133">Transmembrane helix</keyword>
<dbReference type="Proteomes" id="UP000823604">
    <property type="component" value="Unassembled WGS sequence"/>
</dbReference>
<gene>
    <name evidence="8" type="ORF">IAB81_07955</name>
</gene>
<dbReference type="AlphaFoldDB" id="A0A9D9NHH3"/>
<evidence type="ECO:0000256" key="5">
    <source>
        <dbReference type="ARBA" id="ARBA00023136"/>
    </source>
</evidence>
<feature type="transmembrane region" description="Helical" evidence="6">
    <location>
        <begin position="21"/>
        <end position="43"/>
    </location>
</feature>
<evidence type="ECO:0000256" key="3">
    <source>
        <dbReference type="ARBA" id="ARBA00022692"/>
    </source>
</evidence>
<dbReference type="InterPro" id="IPR051449">
    <property type="entry name" value="ABC-2_transporter_component"/>
</dbReference>
<name>A0A9D9NHH3_9BACT</name>
<dbReference type="PANTHER" id="PTHR30294:SF47">
    <property type="entry name" value="INNER MEMBRANE TRANSPORT PERMEASE YHHJ"/>
    <property type="match status" value="1"/>
</dbReference>
<feature type="transmembrane region" description="Helical" evidence="6">
    <location>
        <begin position="238"/>
        <end position="257"/>
    </location>
</feature>
<keyword evidence="2" id="KW-1003">Cell membrane</keyword>
<protein>
    <submittedName>
        <fullName evidence="8">ABC transporter permease</fullName>
    </submittedName>
</protein>
<evidence type="ECO:0000313" key="9">
    <source>
        <dbReference type="Proteomes" id="UP000823604"/>
    </source>
</evidence>
<dbReference type="PANTHER" id="PTHR30294">
    <property type="entry name" value="MEMBRANE COMPONENT OF ABC TRANSPORTER YHHJ-RELATED"/>
    <property type="match status" value="1"/>
</dbReference>
<evidence type="ECO:0000256" key="4">
    <source>
        <dbReference type="ARBA" id="ARBA00022989"/>
    </source>
</evidence>
<evidence type="ECO:0000256" key="1">
    <source>
        <dbReference type="ARBA" id="ARBA00004651"/>
    </source>
</evidence>
<feature type="transmembrane region" description="Helical" evidence="6">
    <location>
        <begin position="269"/>
        <end position="289"/>
    </location>
</feature>
<dbReference type="InterPro" id="IPR013525">
    <property type="entry name" value="ABC2_TM"/>
</dbReference>
<feature type="domain" description="ABC-2 type transporter transmembrane" evidence="7">
    <location>
        <begin position="29"/>
        <end position="369"/>
    </location>
</feature>
<keyword evidence="5 6" id="KW-0472">Membrane</keyword>
<sequence length="389" mass="43141">MDFIKNIKASMCREIRLIRQRPVCLIAALGTMTFCMVFFLTFLKDGVPGELPIGIVDCDNSSLSRNLTRQIDATQLGKTIRFNDYAQAREALQTGKINAVCVIPDMLYDDVLSGRQPTITFYVNTMYYIGGALAYKDLLTMMNLSAGGVQRELLKAKGMDEEAIMGRIQPIVIDAHYIGNAMTDYRAYLTGTLIPGFLEMTVILVTVFALGSELKYGTSRTFLENAGGSMTAAITGKLIPYTILFTIIGIICDTILYRHAGFPMEGYLCNLYLGTFVMILACEAMAVFLTGAMPVLRTALCISALYSILAFTLAGFTFPVEALPPYIQGLSTIFPFRHFYLMLVQETVFGSGFEGWYPQLVSMAAFMLLPAVTHKRLYKACELQNFPKN</sequence>
<comment type="caution">
    <text evidence="8">The sequence shown here is derived from an EMBL/GenBank/DDBJ whole genome shotgun (WGS) entry which is preliminary data.</text>
</comment>
<dbReference type="Gene3D" id="3.40.1710.10">
    <property type="entry name" value="abc type-2 transporter like domain"/>
    <property type="match status" value="1"/>
</dbReference>
<keyword evidence="3 6" id="KW-0812">Transmembrane</keyword>
<accession>A0A9D9NHH3</accession>
<evidence type="ECO:0000256" key="6">
    <source>
        <dbReference type="SAM" id="Phobius"/>
    </source>
</evidence>
<evidence type="ECO:0000313" key="8">
    <source>
        <dbReference type="EMBL" id="MBO8473540.1"/>
    </source>
</evidence>
<dbReference type="EMBL" id="JADIMA010000081">
    <property type="protein sequence ID" value="MBO8473540.1"/>
    <property type="molecule type" value="Genomic_DNA"/>
</dbReference>
<organism evidence="8 9">
    <name type="scientific">Candidatus Merdivivens pullicola</name>
    <dbReference type="NCBI Taxonomy" id="2840872"/>
    <lineage>
        <taxon>Bacteria</taxon>
        <taxon>Pseudomonadati</taxon>
        <taxon>Bacteroidota</taxon>
        <taxon>Bacteroidia</taxon>
        <taxon>Bacteroidales</taxon>
        <taxon>Muribaculaceae</taxon>
        <taxon>Muribaculaceae incertae sedis</taxon>
        <taxon>Candidatus Merdivivens</taxon>
    </lineage>
</organism>
<reference evidence="8" key="1">
    <citation type="submission" date="2020-10" db="EMBL/GenBank/DDBJ databases">
        <authorList>
            <person name="Gilroy R."/>
        </authorList>
    </citation>
    <scope>NUCLEOTIDE SEQUENCE</scope>
    <source>
        <strain evidence="8">B1-8020</strain>
    </source>
</reference>
<proteinExistence type="predicted"/>
<dbReference type="GO" id="GO:0005886">
    <property type="term" value="C:plasma membrane"/>
    <property type="evidence" value="ECO:0007669"/>
    <property type="project" value="UniProtKB-SubCell"/>
</dbReference>
<dbReference type="GO" id="GO:0140359">
    <property type="term" value="F:ABC-type transporter activity"/>
    <property type="evidence" value="ECO:0007669"/>
    <property type="project" value="InterPro"/>
</dbReference>
<reference evidence="8" key="2">
    <citation type="journal article" date="2021" name="PeerJ">
        <title>Extensive microbial diversity within the chicken gut microbiome revealed by metagenomics and culture.</title>
        <authorList>
            <person name="Gilroy R."/>
            <person name="Ravi A."/>
            <person name="Getino M."/>
            <person name="Pursley I."/>
            <person name="Horton D.L."/>
            <person name="Alikhan N.F."/>
            <person name="Baker D."/>
            <person name="Gharbi K."/>
            <person name="Hall N."/>
            <person name="Watson M."/>
            <person name="Adriaenssens E.M."/>
            <person name="Foster-Nyarko E."/>
            <person name="Jarju S."/>
            <person name="Secka A."/>
            <person name="Antonio M."/>
            <person name="Oren A."/>
            <person name="Chaudhuri R.R."/>
            <person name="La Ragione R."/>
            <person name="Hildebrand F."/>
            <person name="Pallen M.J."/>
        </authorList>
    </citation>
    <scope>NUCLEOTIDE SEQUENCE</scope>
    <source>
        <strain evidence="8">B1-8020</strain>
    </source>
</reference>
<comment type="subcellular location">
    <subcellularLocation>
        <location evidence="1">Cell membrane</location>
        <topology evidence="1">Multi-pass membrane protein</topology>
    </subcellularLocation>
</comment>